<evidence type="ECO:0000313" key="3">
    <source>
        <dbReference type="Proteomes" id="UP000887575"/>
    </source>
</evidence>
<organism evidence="3 5">
    <name type="scientific">Mesorhabditis belari</name>
    <dbReference type="NCBI Taxonomy" id="2138241"/>
    <lineage>
        <taxon>Eukaryota</taxon>
        <taxon>Metazoa</taxon>
        <taxon>Ecdysozoa</taxon>
        <taxon>Nematoda</taxon>
        <taxon>Chromadorea</taxon>
        <taxon>Rhabditida</taxon>
        <taxon>Rhabditina</taxon>
        <taxon>Rhabditomorpha</taxon>
        <taxon>Rhabditoidea</taxon>
        <taxon>Rhabditidae</taxon>
        <taxon>Mesorhabditinae</taxon>
        <taxon>Mesorhabditis</taxon>
    </lineage>
</organism>
<feature type="chain" id="PRO_5041894109" evidence="2">
    <location>
        <begin position="17"/>
        <end position="137"/>
    </location>
</feature>
<evidence type="ECO:0000313" key="4">
    <source>
        <dbReference type="WBParaSite" id="MBELARI_LOCUS670"/>
    </source>
</evidence>
<evidence type="ECO:0000313" key="5">
    <source>
        <dbReference type="WBParaSite" id="MBELARI_LOCUS9213"/>
    </source>
</evidence>
<keyword evidence="3" id="KW-1185">Reference proteome</keyword>
<keyword evidence="1" id="KW-0812">Transmembrane</keyword>
<dbReference type="InterPro" id="IPR045860">
    <property type="entry name" value="Snake_toxin-like_sf"/>
</dbReference>
<proteinExistence type="predicted"/>
<name>A0AAF3JBZ4_9BILA</name>
<dbReference type="PANTHER" id="PTHR34721">
    <property type="entry name" value="PROTEIN CBG09734"/>
    <property type="match status" value="1"/>
</dbReference>
<dbReference type="WBParaSite" id="MBELARI_LOCUS670">
    <property type="protein sequence ID" value="MBELARI_LOCUS670"/>
    <property type="gene ID" value="MBELARI_LOCUS670"/>
</dbReference>
<feature type="signal peptide" evidence="2">
    <location>
        <begin position="1"/>
        <end position="16"/>
    </location>
</feature>
<evidence type="ECO:0000256" key="1">
    <source>
        <dbReference type="SAM" id="Phobius"/>
    </source>
</evidence>
<dbReference type="AlphaFoldDB" id="A0AAF3JBZ4"/>
<dbReference type="WBParaSite" id="MBELARI_LOCUS9213">
    <property type="protein sequence ID" value="MBELARI_LOCUS9213"/>
    <property type="gene ID" value="MBELARI_LOCUS9213"/>
</dbReference>
<dbReference type="SUPFAM" id="SSF57302">
    <property type="entry name" value="Snake toxin-like"/>
    <property type="match status" value="1"/>
</dbReference>
<dbReference type="PANTHER" id="PTHR34721:SF3">
    <property type="entry name" value="ACTIVIN_RECP DOMAIN-CONTAINING PROTEIN-RELATED"/>
    <property type="match status" value="1"/>
</dbReference>
<feature type="transmembrane region" description="Helical" evidence="1">
    <location>
        <begin position="113"/>
        <end position="130"/>
    </location>
</feature>
<keyword evidence="1" id="KW-1133">Transmembrane helix</keyword>
<accession>A0AAF3JBZ4</accession>
<reference evidence="4 5" key="1">
    <citation type="submission" date="2024-02" db="UniProtKB">
        <authorList>
            <consortium name="WormBaseParasite"/>
        </authorList>
    </citation>
    <scope>IDENTIFICATION</scope>
</reference>
<keyword evidence="1" id="KW-0472">Membrane</keyword>
<keyword evidence="2" id="KW-0732">Signal</keyword>
<dbReference type="Proteomes" id="UP000887575">
    <property type="component" value="Unassembled WGS sequence"/>
</dbReference>
<evidence type="ECO:0000256" key="2">
    <source>
        <dbReference type="SAM" id="SignalP"/>
    </source>
</evidence>
<sequence length="137" mass="14375">MRALLLFIVFLGVSQAVTCWIGSTNGVSPPENRSSIECSGDCKYCAKGVLVLANSVGYATWGCGCGGGVNDIATEFGATCTKKGKTERSTGADGKETMYCCKGDKCNSANQKISFYTIITIAFIAFLSLAPNKAQIS</sequence>
<protein>
    <submittedName>
        <fullName evidence="4 5">Uncharacterized protein</fullName>
    </submittedName>
</protein>